<name>A0A8H7WA75_9HELO</name>
<gene>
    <name evidence="2" type="ORF">IFR04_005062</name>
</gene>
<keyword evidence="3" id="KW-1185">Reference proteome</keyword>
<feature type="compositionally biased region" description="Low complexity" evidence="1">
    <location>
        <begin position="1"/>
        <end position="33"/>
    </location>
</feature>
<dbReference type="Proteomes" id="UP000664132">
    <property type="component" value="Unassembled WGS sequence"/>
</dbReference>
<evidence type="ECO:0000256" key="1">
    <source>
        <dbReference type="SAM" id="MobiDB-lite"/>
    </source>
</evidence>
<dbReference type="AlphaFoldDB" id="A0A8H7WA75"/>
<comment type="caution">
    <text evidence="2">The sequence shown here is derived from an EMBL/GenBank/DDBJ whole genome shotgun (WGS) entry which is preliminary data.</text>
</comment>
<dbReference type="OrthoDB" id="5294241at2759"/>
<feature type="compositionally biased region" description="Low complexity" evidence="1">
    <location>
        <begin position="43"/>
        <end position="52"/>
    </location>
</feature>
<feature type="compositionally biased region" description="Basic residues" evidence="1">
    <location>
        <begin position="122"/>
        <end position="137"/>
    </location>
</feature>
<protein>
    <submittedName>
        <fullName evidence="2">Uncharacterized protein</fullName>
    </submittedName>
</protein>
<accession>A0A8H7WA75</accession>
<sequence>MYFSFSPSPPATSYSTAPMNIPSSSSARPQSPSCAYPSWPRRSSLSSNSGSSFEDEAHSSSFITDEELFPCVFDDAEQDCTPPATPSLSRSPASPNMMCEARVVVDNGSLMRELVAQEKAKKERRRRKSSSSSRKSRSSSATSKHMSPIQEVVE</sequence>
<evidence type="ECO:0000313" key="3">
    <source>
        <dbReference type="Proteomes" id="UP000664132"/>
    </source>
</evidence>
<proteinExistence type="predicted"/>
<feature type="region of interest" description="Disordered" evidence="1">
    <location>
        <begin position="74"/>
        <end position="96"/>
    </location>
</feature>
<evidence type="ECO:0000313" key="2">
    <source>
        <dbReference type="EMBL" id="KAG4421812.1"/>
    </source>
</evidence>
<dbReference type="EMBL" id="JAFJYH010000059">
    <property type="protein sequence ID" value="KAG4421812.1"/>
    <property type="molecule type" value="Genomic_DNA"/>
</dbReference>
<feature type="region of interest" description="Disordered" evidence="1">
    <location>
        <begin position="1"/>
        <end position="59"/>
    </location>
</feature>
<feature type="region of interest" description="Disordered" evidence="1">
    <location>
        <begin position="114"/>
        <end position="154"/>
    </location>
</feature>
<organism evidence="2 3">
    <name type="scientific">Cadophora malorum</name>
    <dbReference type="NCBI Taxonomy" id="108018"/>
    <lineage>
        <taxon>Eukaryota</taxon>
        <taxon>Fungi</taxon>
        <taxon>Dikarya</taxon>
        <taxon>Ascomycota</taxon>
        <taxon>Pezizomycotina</taxon>
        <taxon>Leotiomycetes</taxon>
        <taxon>Helotiales</taxon>
        <taxon>Ploettnerulaceae</taxon>
        <taxon>Cadophora</taxon>
    </lineage>
</organism>
<reference evidence="2" key="1">
    <citation type="submission" date="2021-02" db="EMBL/GenBank/DDBJ databases">
        <title>Genome sequence Cadophora malorum strain M34.</title>
        <authorList>
            <person name="Stefanovic E."/>
            <person name="Vu D."/>
            <person name="Scully C."/>
            <person name="Dijksterhuis J."/>
            <person name="Roader J."/>
            <person name="Houbraken J."/>
        </authorList>
    </citation>
    <scope>NUCLEOTIDE SEQUENCE</scope>
    <source>
        <strain evidence="2">M34</strain>
    </source>
</reference>